<evidence type="ECO:0000256" key="1">
    <source>
        <dbReference type="ARBA" id="ARBA00004222"/>
    </source>
</evidence>
<dbReference type="GO" id="GO:0005794">
    <property type="term" value="C:Golgi apparatus"/>
    <property type="evidence" value="ECO:0007669"/>
    <property type="project" value="UniProtKB-SubCell"/>
</dbReference>
<dbReference type="InterPro" id="IPR026147">
    <property type="entry name" value="Rab3GAP1_conserved"/>
</dbReference>
<reference evidence="13" key="1">
    <citation type="submission" date="2021-10" db="EMBL/GenBank/DDBJ databases">
        <title>Tropical sea cucumber genome reveals ecological adaptation and Cuvierian tubules defense mechanism.</title>
        <authorList>
            <person name="Chen T."/>
        </authorList>
    </citation>
    <scope>NUCLEOTIDE SEQUENCE</scope>
    <source>
        <strain evidence="13">Nanhai2018</strain>
        <tissue evidence="13">Muscle</tissue>
    </source>
</reference>
<evidence type="ECO:0000256" key="3">
    <source>
        <dbReference type="ARBA" id="ARBA00004496"/>
    </source>
</evidence>
<keyword evidence="14" id="KW-1185">Reference proteome</keyword>
<name>A0A9Q1H0W6_HOLLE</name>
<dbReference type="PANTHER" id="PTHR21422">
    <property type="entry name" value="RAB3 GTPASE-ACTIVATING PROTEIN CATALYTIC SUBUNIT"/>
    <property type="match status" value="1"/>
</dbReference>
<dbReference type="InterPro" id="IPR045700">
    <property type="entry name" value="Rab3GAP1"/>
</dbReference>
<dbReference type="GO" id="GO:0005783">
    <property type="term" value="C:endoplasmic reticulum"/>
    <property type="evidence" value="ECO:0007669"/>
    <property type="project" value="UniProtKB-SubCell"/>
</dbReference>
<evidence type="ECO:0000313" key="14">
    <source>
        <dbReference type="Proteomes" id="UP001152320"/>
    </source>
</evidence>
<evidence type="ECO:0000256" key="5">
    <source>
        <dbReference type="ARBA" id="ARBA00015817"/>
    </source>
</evidence>
<dbReference type="GO" id="GO:0005096">
    <property type="term" value="F:GTPase activator activity"/>
    <property type="evidence" value="ECO:0007669"/>
    <property type="project" value="UniProtKB-KW"/>
</dbReference>
<protein>
    <recommendedName>
        <fullName evidence="5">Rab3 GTPase-activating protein catalytic subunit</fullName>
    </recommendedName>
</protein>
<evidence type="ECO:0000256" key="10">
    <source>
        <dbReference type="SAM" id="MobiDB-lite"/>
    </source>
</evidence>
<evidence type="ECO:0000313" key="13">
    <source>
        <dbReference type="EMBL" id="KAJ8029143.1"/>
    </source>
</evidence>
<dbReference type="Proteomes" id="UP001152320">
    <property type="component" value="Chromosome 14"/>
</dbReference>
<evidence type="ECO:0000256" key="2">
    <source>
        <dbReference type="ARBA" id="ARBA00004240"/>
    </source>
</evidence>
<proteinExistence type="inferred from homology"/>
<keyword evidence="8" id="KW-0256">Endoplasmic reticulum</keyword>
<evidence type="ECO:0000259" key="11">
    <source>
        <dbReference type="Pfam" id="PF13890"/>
    </source>
</evidence>
<evidence type="ECO:0000256" key="6">
    <source>
        <dbReference type="ARBA" id="ARBA00022468"/>
    </source>
</evidence>
<accession>A0A9Q1H0W6</accession>
<dbReference type="PANTHER" id="PTHR21422:SF9">
    <property type="entry name" value="RAB3 GTPASE-ACTIVATING PROTEIN CATALYTIC SUBUNIT"/>
    <property type="match status" value="1"/>
</dbReference>
<dbReference type="AlphaFoldDB" id="A0A9Q1H0W6"/>
<sequence>MITLVVKKRVEKFLVMYYLSRLFKFKMADDVEESEVFEITDFTAASEWERFIARLEQVIHDWKLTSVPRSRPLKQGDLTNAQWNERTQELNFANVRFLITEHKLKVNDADDEKLIQEQEEDEDNDTLPQTMEDMMSSENDFPPRAHCLCRWYGLRHFVVLIPAANSDAILSESKCNLLLSSLTIAVNNTSCSLPIFAQIQQKWRRMYTGICEVPRLRTNFDMVHLKRVPHQYNHLEGLTNIFKSKIAAPMSNPGTVTVAVRFTYALEDWTQYAWPLQFPDVEESFLSEEGYTSFQSLPFGAAADPIGTLYLSATWPSLTEDMIVDNDVYSDLGALQAPQWSSRINTVQNMQGLLGDYLISFVKLCHNRETLDQLLGKMAFEDEDEEQTEQITQALQKLTDPGRVQFPGISSVVNSAKTRMRTRQRPVDPPFSSDLLNDILQFLFPDAAGEDVTPSPISDASGTSLSRQTSLDLQQERYRHFKAAPGGSLTYKLAVAMCVLNSAHGGLKAVAYLWHEFVLEMRYRWENKYKLPGISGNAPNMACCLLHQKLQMLNCCIERKKAREERQSLKEADRNISTTSFFSVDTEISAGEGEVAEETNDGKDEEKMKAKERDVRRGSKRSESDSEDEFYECQGDDEILGGDDNGDEEGGVKEANKDEEESGASARTETPEDEEEKTLKQEGRLKICGNLKLLHSNEDLYIPITQDPAPMTEDMLEEHAEVLAKLGTTSEGAELRAKMQSACLLSDMGAFKAANPSCCLEDFVRWYSPRDWIEDDDDGEITDGELKSKGHMSQRMQLPGNMWLEVWSQSKPMPAHRQKRLFDDTKEAEKVLHFLAALKPSDVVTHLLPVVVQAALERIEEAGGESVPSLQPHFTQLVNTSSRLTRTSAQDVKKYEEIVRQISMAELLVAKHLSLMAKFLPNGNNGTVQDKEMEEFVCNLQNQPEVFINGGPRGPIGGVIHKLFASAQKAASMVDEFEKIDDASTSESVSSIPDFPPPAGREFLLRTTVSRPAPYSRPSPQRMFCVLMDSEFRLAGAFSQDTSFQ</sequence>
<gene>
    <name evidence="13" type="ORF">HOLleu_28471</name>
</gene>
<evidence type="ECO:0000256" key="8">
    <source>
        <dbReference type="ARBA" id="ARBA00022824"/>
    </source>
</evidence>
<evidence type="ECO:0000256" key="7">
    <source>
        <dbReference type="ARBA" id="ARBA00022490"/>
    </source>
</evidence>
<feature type="compositionally biased region" description="Basic and acidic residues" evidence="10">
    <location>
        <begin position="600"/>
        <end position="624"/>
    </location>
</feature>
<feature type="domain" description="Rab3GAP catalytic subunit C-terminal" evidence="12">
    <location>
        <begin position="847"/>
        <end position="1044"/>
    </location>
</feature>
<dbReference type="EMBL" id="JAIZAY010000014">
    <property type="protein sequence ID" value="KAJ8029143.1"/>
    <property type="molecule type" value="Genomic_DNA"/>
</dbReference>
<dbReference type="InterPro" id="IPR045698">
    <property type="entry name" value="Rab3GAP1_C"/>
</dbReference>
<keyword evidence="6" id="KW-0343">GTPase activation</keyword>
<feature type="region of interest" description="Disordered" evidence="10">
    <location>
        <begin position="587"/>
        <end position="680"/>
    </location>
</feature>
<evidence type="ECO:0000256" key="4">
    <source>
        <dbReference type="ARBA" id="ARBA00008856"/>
    </source>
</evidence>
<comment type="caution">
    <text evidence="13">The sequence shown here is derived from an EMBL/GenBank/DDBJ whole genome shotgun (WGS) entry which is preliminary data.</text>
</comment>
<dbReference type="Pfam" id="PF19533">
    <property type="entry name" value="Rab3-GAP_cat_C"/>
    <property type="match status" value="1"/>
</dbReference>
<keyword evidence="7" id="KW-0963">Cytoplasm</keyword>
<comment type="subcellular location">
    <subcellularLocation>
        <location evidence="3">Cytoplasm</location>
    </subcellularLocation>
    <subcellularLocation>
        <location evidence="2">Endoplasmic reticulum</location>
    </subcellularLocation>
    <subcellularLocation>
        <location evidence="1">Golgi apparatus</location>
        <location evidence="1">cis-Golgi network</location>
    </subcellularLocation>
</comment>
<dbReference type="OrthoDB" id="17346at2759"/>
<feature type="compositionally biased region" description="Acidic residues" evidence="10">
    <location>
        <begin position="625"/>
        <end position="649"/>
    </location>
</feature>
<dbReference type="Pfam" id="PF13890">
    <property type="entry name" value="Rab3-GTPase_cat"/>
    <property type="match status" value="1"/>
</dbReference>
<comment type="similarity">
    <text evidence="4">Belongs to the Rab3-GAP catalytic subunit family.</text>
</comment>
<keyword evidence="9" id="KW-0333">Golgi apparatus</keyword>
<feature type="domain" description="Rab3GAP catalytic subunit conserved" evidence="11">
    <location>
        <begin position="680"/>
        <end position="835"/>
    </location>
</feature>
<evidence type="ECO:0000259" key="12">
    <source>
        <dbReference type="Pfam" id="PF19533"/>
    </source>
</evidence>
<organism evidence="13 14">
    <name type="scientific">Holothuria leucospilota</name>
    <name type="common">Black long sea cucumber</name>
    <name type="synonym">Mertensiothuria leucospilota</name>
    <dbReference type="NCBI Taxonomy" id="206669"/>
    <lineage>
        <taxon>Eukaryota</taxon>
        <taxon>Metazoa</taxon>
        <taxon>Echinodermata</taxon>
        <taxon>Eleutherozoa</taxon>
        <taxon>Echinozoa</taxon>
        <taxon>Holothuroidea</taxon>
        <taxon>Aspidochirotacea</taxon>
        <taxon>Aspidochirotida</taxon>
        <taxon>Holothuriidae</taxon>
        <taxon>Holothuria</taxon>
    </lineage>
</organism>
<evidence type="ECO:0000256" key="9">
    <source>
        <dbReference type="ARBA" id="ARBA00023034"/>
    </source>
</evidence>